<evidence type="ECO:0000313" key="3">
    <source>
        <dbReference type="Proteomes" id="UP000258997"/>
    </source>
</evidence>
<keyword evidence="1" id="KW-0175">Coiled coil</keyword>
<keyword evidence="3" id="KW-1185">Reference proteome</keyword>
<gene>
    <name evidence="2" type="ORF">CcrBL10_gp284</name>
</gene>
<evidence type="ECO:0000256" key="1">
    <source>
        <dbReference type="SAM" id="Coils"/>
    </source>
</evidence>
<reference evidence="2 3" key="1">
    <citation type="submission" date="2018-07" db="EMBL/GenBank/DDBJ databases">
        <title>Giant CbK-like Caulobacter bacteriophages have genetically divergent genomes.</title>
        <authorList>
            <person name="Wilson K.M."/>
            <person name="Ely B."/>
        </authorList>
    </citation>
    <scope>NUCLEOTIDE SEQUENCE [LARGE SCALE GENOMIC DNA]</scope>
</reference>
<protein>
    <submittedName>
        <fullName evidence="2">Uncharacterized protein</fullName>
    </submittedName>
</protein>
<sequence>MAETTPDGRYAIAGYTGWAPQHFKVVDMDTRTVTYRDIDDDGQEYALTLDGQPFYYEVVKARFATAEDAVGNLTAAQAAYAKHDEIVKSLQAAYEDVKRKLELAVSTRGRAYRKAMKGVDLG</sequence>
<dbReference type="Proteomes" id="UP000258997">
    <property type="component" value="Segment"/>
</dbReference>
<name>A0A385ECM0_9CAUD</name>
<evidence type="ECO:0000313" key="2">
    <source>
        <dbReference type="EMBL" id="AXQ68488.1"/>
    </source>
</evidence>
<accession>A0A385ECM0</accession>
<organism evidence="2 3">
    <name type="scientific">Caulobacter phage CcrBL10</name>
    <dbReference type="NCBI Taxonomy" id="2283269"/>
    <lineage>
        <taxon>Viruses</taxon>
        <taxon>Duplodnaviria</taxon>
        <taxon>Heunggongvirae</taxon>
        <taxon>Uroviricota</taxon>
        <taxon>Caudoviricetes</taxon>
        <taxon>Jeanschmidtviridae</taxon>
        <taxon>Poindextervirus</taxon>
        <taxon>Poindextervirus BL10</taxon>
    </lineage>
</organism>
<dbReference type="EMBL" id="MH588544">
    <property type="protein sequence ID" value="AXQ68488.1"/>
    <property type="molecule type" value="Genomic_DNA"/>
</dbReference>
<feature type="coiled-coil region" evidence="1">
    <location>
        <begin position="80"/>
        <end position="107"/>
    </location>
</feature>
<proteinExistence type="predicted"/>